<dbReference type="EMBL" id="PGCJ01000439">
    <property type="protein sequence ID" value="PLW28614.1"/>
    <property type="molecule type" value="Genomic_DNA"/>
</dbReference>
<sequence length="61" mass="6441">MGVPQLWEEGSPLTKANFSHQNPKSFHARNPTLLASPSFGGLAGRGALRARLAIPGASDKE</sequence>
<reference evidence="2 3" key="1">
    <citation type="submission" date="2017-11" db="EMBL/GenBank/DDBJ databases">
        <title>De novo assembly and phasing of dikaryotic genomes from two isolates of Puccinia coronata f. sp. avenae, the causal agent of oat crown rust.</title>
        <authorList>
            <person name="Miller M.E."/>
            <person name="Zhang Y."/>
            <person name="Omidvar V."/>
            <person name="Sperschneider J."/>
            <person name="Schwessinger B."/>
            <person name="Raley C."/>
            <person name="Palmer J.M."/>
            <person name="Garnica D."/>
            <person name="Upadhyaya N."/>
            <person name="Rathjen J."/>
            <person name="Taylor J.M."/>
            <person name="Park R.F."/>
            <person name="Dodds P.N."/>
            <person name="Hirsch C.D."/>
            <person name="Kianian S.F."/>
            <person name="Figueroa M."/>
        </authorList>
    </citation>
    <scope>NUCLEOTIDE SEQUENCE [LARGE SCALE GENOMIC DNA]</scope>
    <source>
        <strain evidence="2">12NC29</strain>
    </source>
</reference>
<feature type="region of interest" description="Disordered" evidence="1">
    <location>
        <begin position="1"/>
        <end position="30"/>
    </location>
</feature>
<keyword evidence="3" id="KW-1185">Reference proteome</keyword>
<feature type="non-terminal residue" evidence="2">
    <location>
        <position position="61"/>
    </location>
</feature>
<organism evidence="2 3">
    <name type="scientific">Puccinia coronata f. sp. avenae</name>
    <dbReference type="NCBI Taxonomy" id="200324"/>
    <lineage>
        <taxon>Eukaryota</taxon>
        <taxon>Fungi</taxon>
        <taxon>Dikarya</taxon>
        <taxon>Basidiomycota</taxon>
        <taxon>Pucciniomycotina</taxon>
        <taxon>Pucciniomycetes</taxon>
        <taxon>Pucciniales</taxon>
        <taxon>Pucciniaceae</taxon>
        <taxon>Puccinia</taxon>
    </lineage>
</organism>
<feature type="compositionally biased region" description="Polar residues" evidence="1">
    <location>
        <begin position="14"/>
        <end position="24"/>
    </location>
</feature>
<accession>A0A2N5TT01</accession>
<gene>
    <name evidence="2" type="ORF">PCANC_24594</name>
</gene>
<evidence type="ECO:0000256" key="1">
    <source>
        <dbReference type="SAM" id="MobiDB-lite"/>
    </source>
</evidence>
<evidence type="ECO:0000313" key="3">
    <source>
        <dbReference type="Proteomes" id="UP000235388"/>
    </source>
</evidence>
<protein>
    <submittedName>
        <fullName evidence="2">Uncharacterized protein</fullName>
    </submittedName>
</protein>
<name>A0A2N5TT01_9BASI</name>
<proteinExistence type="predicted"/>
<comment type="caution">
    <text evidence="2">The sequence shown here is derived from an EMBL/GenBank/DDBJ whole genome shotgun (WGS) entry which is preliminary data.</text>
</comment>
<dbReference type="STRING" id="200324.A0A2N5TT01"/>
<evidence type="ECO:0000313" key="2">
    <source>
        <dbReference type="EMBL" id="PLW28614.1"/>
    </source>
</evidence>
<dbReference type="AlphaFoldDB" id="A0A2N5TT01"/>
<dbReference type="Proteomes" id="UP000235388">
    <property type="component" value="Unassembled WGS sequence"/>
</dbReference>